<dbReference type="RefSeq" id="WP_020213024.1">
    <property type="nucleotide sequence ID" value="NZ_JRLX01000006.1"/>
</dbReference>
<reference evidence="1 2" key="1">
    <citation type="submission" date="2013-09" db="EMBL/GenBank/DDBJ databases">
        <authorList>
            <person name="Zeng Z."/>
            <person name="Chen C."/>
        </authorList>
    </citation>
    <scope>NUCLEOTIDE SEQUENCE [LARGE SCALE GENOMIC DNA]</scope>
    <source>
        <strain evidence="1 2">WB 3.3-2</strain>
    </source>
</reference>
<dbReference type="STRING" id="1121895.GCA_000378485_01865"/>
<organism evidence="1 2">
    <name type="scientific">Flavobacterium rivuli WB 3.3-2 = DSM 21788</name>
    <dbReference type="NCBI Taxonomy" id="1121895"/>
    <lineage>
        <taxon>Bacteria</taxon>
        <taxon>Pseudomonadati</taxon>
        <taxon>Bacteroidota</taxon>
        <taxon>Flavobacteriia</taxon>
        <taxon>Flavobacteriales</taxon>
        <taxon>Flavobacteriaceae</taxon>
        <taxon>Flavobacterium</taxon>
    </lineage>
</organism>
<evidence type="ECO:0000313" key="1">
    <source>
        <dbReference type="EMBL" id="KGO87087.1"/>
    </source>
</evidence>
<accession>A0A0A2M369</accession>
<keyword evidence="2" id="KW-1185">Reference proteome</keyword>
<comment type="caution">
    <text evidence="1">The sequence shown here is derived from an EMBL/GenBank/DDBJ whole genome shotgun (WGS) entry which is preliminary data.</text>
</comment>
<protein>
    <submittedName>
        <fullName evidence="1">Uncharacterized protein</fullName>
    </submittedName>
</protein>
<dbReference type="Proteomes" id="UP000030152">
    <property type="component" value="Unassembled WGS sequence"/>
</dbReference>
<sequence>MNSLETLKYIDTAFLKSEQEYLANVKAVTLADSILNSDLKDILDLVKPELALVFHDTIGSDIGHQIIYDSNFGDLNIRYDSAFKIIKPFDYAIIPCYVYKDGRSCTFISENEAIFIAKKAFKHKKGVDLTASLIFDYKRKKYQYDIFNKLNPKENKAEVVIVDSETGKIISQKVREYETHQNGVGTEFVDKMD</sequence>
<proteinExistence type="predicted"/>
<name>A0A0A2M369_9FLAO</name>
<dbReference type="AlphaFoldDB" id="A0A0A2M369"/>
<evidence type="ECO:0000313" key="2">
    <source>
        <dbReference type="Proteomes" id="UP000030152"/>
    </source>
</evidence>
<dbReference type="EMBL" id="JRLX01000006">
    <property type="protein sequence ID" value="KGO87087.1"/>
    <property type="molecule type" value="Genomic_DNA"/>
</dbReference>
<gene>
    <name evidence="1" type="ORF">Q765_07730</name>
</gene>